<organism evidence="2 3">
    <name type="scientific">Intestinirhabdus alba</name>
    <dbReference type="NCBI Taxonomy" id="2899544"/>
    <lineage>
        <taxon>Bacteria</taxon>
        <taxon>Pseudomonadati</taxon>
        <taxon>Pseudomonadota</taxon>
        <taxon>Gammaproteobacteria</taxon>
        <taxon>Enterobacterales</taxon>
        <taxon>Enterobacteriaceae</taxon>
        <taxon>Intestinirhabdus</taxon>
    </lineage>
</organism>
<keyword evidence="1" id="KW-0812">Transmembrane</keyword>
<dbReference type="OrthoDB" id="6493471at2"/>
<feature type="transmembrane region" description="Helical" evidence="1">
    <location>
        <begin position="77"/>
        <end position="106"/>
    </location>
</feature>
<name>A0A6L6IKD9_9ENTR</name>
<keyword evidence="1" id="KW-0472">Membrane</keyword>
<evidence type="ECO:0000313" key="3">
    <source>
        <dbReference type="Proteomes" id="UP000477739"/>
    </source>
</evidence>
<evidence type="ECO:0000256" key="1">
    <source>
        <dbReference type="SAM" id="Phobius"/>
    </source>
</evidence>
<sequence>MKNAPLQWPFESSGKPLPARIRYLCMLVCILLAASALVELWIELEGWFSGEALPNIYAGYRQFYPELDGYSVSGWKVYAATLFLDLLGFIPYYGALILAAVIFYRFKCGIFWDTVNITLLKINSFLILFDACFPSIKDTLQMLSFTAAGKIILTLSYGISAEGVRSFIIGLAIYTFSAILNSAKELADDHKLII</sequence>
<evidence type="ECO:0000313" key="2">
    <source>
        <dbReference type="EMBL" id="MTH45510.1"/>
    </source>
</evidence>
<comment type="caution">
    <text evidence="2">The sequence shown here is derived from an EMBL/GenBank/DDBJ whole genome shotgun (WGS) entry which is preliminary data.</text>
</comment>
<proteinExistence type="predicted"/>
<gene>
    <name evidence="2" type="ORF">GJV78_04375</name>
</gene>
<reference evidence="2 3" key="1">
    <citation type="submission" date="2019-11" db="EMBL/GenBank/DDBJ databases">
        <title>Escherichia alba sp. nov. isolated from the gut of plastic-eating superworms Zophobas atratus.</title>
        <authorList>
            <person name="Yang Y."/>
        </authorList>
    </citation>
    <scope>NUCLEOTIDE SEQUENCE [LARGE SCALE GENOMIC DNA]</scope>
    <source>
        <strain evidence="3">BIT-B35</strain>
    </source>
</reference>
<dbReference type="RefSeq" id="WP_155107181.1">
    <property type="nucleotide sequence ID" value="NZ_WMJZ01000004.1"/>
</dbReference>
<keyword evidence="1" id="KW-1133">Transmembrane helix</keyword>
<dbReference type="EMBL" id="WMJZ01000004">
    <property type="protein sequence ID" value="MTH45510.1"/>
    <property type="molecule type" value="Genomic_DNA"/>
</dbReference>
<keyword evidence="3" id="KW-1185">Reference proteome</keyword>
<evidence type="ECO:0008006" key="4">
    <source>
        <dbReference type="Google" id="ProtNLM"/>
    </source>
</evidence>
<feature type="transmembrane region" description="Helical" evidence="1">
    <location>
        <begin position="21"/>
        <end position="42"/>
    </location>
</feature>
<accession>A0A6L6IKD9</accession>
<dbReference type="Proteomes" id="UP000477739">
    <property type="component" value="Unassembled WGS sequence"/>
</dbReference>
<protein>
    <recommendedName>
        <fullName evidence="4">DUF2975 domain-containing protein</fullName>
    </recommendedName>
</protein>
<dbReference type="AlphaFoldDB" id="A0A6L6IKD9"/>